<organism evidence="6 7">
    <name type="scientific">Puccinia coronata f. sp. avenae</name>
    <dbReference type="NCBI Taxonomy" id="200324"/>
    <lineage>
        <taxon>Eukaryota</taxon>
        <taxon>Fungi</taxon>
        <taxon>Dikarya</taxon>
        <taxon>Basidiomycota</taxon>
        <taxon>Pucciniomycotina</taxon>
        <taxon>Pucciniomycetes</taxon>
        <taxon>Pucciniales</taxon>
        <taxon>Pucciniaceae</taxon>
        <taxon>Puccinia</taxon>
    </lineage>
</organism>
<dbReference type="PANTHER" id="PTHR31694:SF26">
    <property type="entry name" value="OS05G0151100 PROTEIN"/>
    <property type="match status" value="1"/>
</dbReference>
<dbReference type="Pfam" id="PF13668">
    <property type="entry name" value="Ferritin_2"/>
    <property type="match status" value="1"/>
</dbReference>
<evidence type="ECO:0000256" key="1">
    <source>
        <dbReference type="SAM" id="MobiDB-lite"/>
    </source>
</evidence>
<evidence type="ECO:0000313" key="4">
    <source>
        <dbReference type="EMBL" id="PLW27999.1"/>
    </source>
</evidence>
<feature type="compositionally biased region" description="Polar residues" evidence="1">
    <location>
        <begin position="377"/>
        <end position="388"/>
    </location>
</feature>
<evidence type="ECO:0000256" key="2">
    <source>
        <dbReference type="SAM" id="SignalP"/>
    </source>
</evidence>
<evidence type="ECO:0000313" key="5">
    <source>
        <dbReference type="EMBL" id="PLW28283.1"/>
    </source>
</evidence>
<feature type="chain" id="PRO_5015083912" evidence="2">
    <location>
        <begin position="21"/>
        <end position="462"/>
    </location>
</feature>
<gene>
    <name evidence="6" type="ORF">PCANC_12006</name>
    <name evidence="4" type="ORF">PCANC_24442</name>
    <name evidence="5" type="ORF">PCASD_20236</name>
    <name evidence="3" type="ORF">PCASD_25013</name>
</gene>
<dbReference type="Proteomes" id="UP000235388">
    <property type="component" value="Unassembled WGS sequence"/>
</dbReference>
<dbReference type="PANTHER" id="PTHR31694">
    <property type="entry name" value="DESICCATION-LIKE PROTEIN"/>
    <property type="match status" value="1"/>
</dbReference>
<dbReference type="STRING" id="200324.A0A2N5UUR4"/>
<dbReference type="EMBL" id="PGCJ01000461">
    <property type="protein sequence ID" value="PLW27999.1"/>
    <property type="molecule type" value="Genomic_DNA"/>
</dbReference>
<name>A0A2N5UUR4_9BASI</name>
<keyword evidence="7" id="KW-1185">Reference proteome</keyword>
<dbReference type="AlphaFoldDB" id="A0A2N5UUR4"/>
<feature type="signal peptide" evidence="2">
    <location>
        <begin position="1"/>
        <end position="20"/>
    </location>
</feature>
<evidence type="ECO:0000313" key="7">
    <source>
        <dbReference type="Proteomes" id="UP000235388"/>
    </source>
</evidence>
<dbReference type="SUPFAM" id="SSF47240">
    <property type="entry name" value="Ferritin-like"/>
    <property type="match status" value="1"/>
</dbReference>
<dbReference type="OrthoDB" id="1001765at2759"/>
<dbReference type="Gene3D" id="1.20.1260.10">
    <property type="match status" value="1"/>
</dbReference>
<dbReference type="InterPro" id="IPR052965">
    <property type="entry name" value="Pigment-catalase-like"/>
</dbReference>
<feature type="region of interest" description="Disordered" evidence="1">
    <location>
        <begin position="377"/>
        <end position="418"/>
    </location>
</feature>
<dbReference type="EMBL" id="PGCI01001236">
    <property type="protein sequence ID" value="PLW06280.1"/>
    <property type="molecule type" value="Genomic_DNA"/>
</dbReference>
<dbReference type="InterPro" id="IPR012347">
    <property type="entry name" value="Ferritin-like"/>
</dbReference>
<proteinExistence type="predicted"/>
<comment type="caution">
    <text evidence="6">The sequence shown here is derived from an EMBL/GenBank/DDBJ whole genome shotgun (WGS) entry which is preliminary data.</text>
</comment>
<evidence type="ECO:0000313" key="8">
    <source>
        <dbReference type="Proteomes" id="UP000235392"/>
    </source>
</evidence>
<dbReference type="InterPro" id="IPR009078">
    <property type="entry name" value="Ferritin-like_SF"/>
</dbReference>
<feature type="compositionally biased region" description="Polar residues" evidence="1">
    <location>
        <begin position="396"/>
        <end position="410"/>
    </location>
</feature>
<reference evidence="7 8" key="1">
    <citation type="submission" date="2017-11" db="EMBL/GenBank/DDBJ databases">
        <title>De novo assembly and phasing of dikaryotic genomes from two isolates of Puccinia coronata f. sp. avenae, the causal agent of oat crown rust.</title>
        <authorList>
            <person name="Miller M.E."/>
            <person name="Zhang Y."/>
            <person name="Omidvar V."/>
            <person name="Sperschneider J."/>
            <person name="Schwessinger B."/>
            <person name="Raley C."/>
            <person name="Palmer J.M."/>
            <person name="Garnica D."/>
            <person name="Upadhyaya N."/>
            <person name="Rathjen J."/>
            <person name="Taylor J.M."/>
            <person name="Park R.F."/>
            <person name="Dodds P.N."/>
            <person name="Hirsch C.D."/>
            <person name="Kianian S.F."/>
            <person name="Figueroa M."/>
        </authorList>
    </citation>
    <scope>NUCLEOTIDE SEQUENCE [LARGE SCALE GENOMIC DNA]</scope>
    <source>
        <strain evidence="6">12NC29</strain>
        <strain evidence="3">12SD80</strain>
    </source>
</reference>
<sequence>MRSTTSIFLLAAVFDSIAFSKLWPRQLTQTTTPTLPPPGTRGIGALVVETPGGADGKGTSGDTNLNILNFALTLENLEAQFYQDALAIFPVQAMQKAGLSAFQAKAITQQIQKQLADEQSHVQTLQAAIQAAGGTPFSGCQFNFRSILTDPITFLASARSIEAAGVSAYIGAMSLLSNNAVLSAAATILPVEARHSTLLNMFSGGAVAPNAYDLPLSPPQVLAVVGGLLQNCQASDLGLTANQPLSVIDGVTQSTLFTSGSILQFQTSAQVQNLEANSLSCQMLVGGATTALVMPASSCIIPATTSGGPINGLVAVFLTSNAQPLMASLKGQPQNVVAGPALIFVDSNQEEVLSQVFIVKGLNLKSLPTANLASAALTPQGSSTTTGGRQEDRGTRNASSNSTARNVDTSKTARKATDTGTTRKLVDLADEDQSTVGVNQALLNVVWSAIPKAVVQNPSQPR</sequence>
<dbReference type="CDD" id="cd00657">
    <property type="entry name" value="Ferritin_like"/>
    <property type="match status" value="1"/>
</dbReference>
<evidence type="ECO:0000313" key="6">
    <source>
        <dbReference type="EMBL" id="PLW41386.1"/>
    </source>
</evidence>
<protein>
    <submittedName>
        <fullName evidence="6">Uncharacterized protein</fullName>
    </submittedName>
</protein>
<evidence type="ECO:0000313" key="3">
    <source>
        <dbReference type="EMBL" id="PLW06280.1"/>
    </source>
</evidence>
<accession>A0A2N5UUR4</accession>
<dbReference type="EMBL" id="PGCI01000370">
    <property type="protein sequence ID" value="PLW28283.1"/>
    <property type="molecule type" value="Genomic_DNA"/>
</dbReference>
<dbReference type="EMBL" id="PGCJ01000169">
    <property type="protein sequence ID" value="PLW41386.1"/>
    <property type="molecule type" value="Genomic_DNA"/>
</dbReference>
<keyword evidence="2" id="KW-0732">Signal</keyword>
<dbReference type="Proteomes" id="UP000235392">
    <property type="component" value="Unassembled WGS sequence"/>
</dbReference>